<proteinExistence type="predicted"/>
<dbReference type="Proteomes" id="UP001159363">
    <property type="component" value="Chromosome X"/>
</dbReference>
<evidence type="ECO:0000313" key="2">
    <source>
        <dbReference type="Proteomes" id="UP001159363"/>
    </source>
</evidence>
<reference evidence="1 2" key="1">
    <citation type="submission" date="2023-02" db="EMBL/GenBank/DDBJ databases">
        <title>LHISI_Scaffold_Assembly.</title>
        <authorList>
            <person name="Stuart O.P."/>
            <person name="Cleave R."/>
            <person name="Magrath M.J.L."/>
            <person name="Mikheyev A.S."/>
        </authorList>
    </citation>
    <scope>NUCLEOTIDE SEQUENCE [LARGE SCALE GENOMIC DNA]</scope>
    <source>
        <strain evidence="1">Daus_M_001</strain>
        <tissue evidence="1">Leg muscle</tissue>
    </source>
</reference>
<name>A0ABQ9HMK7_9NEOP</name>
<protein>
    <submittedName>
        <fullName evidence="1">Uncharacterized protein</fullName>
    </submittedName>
</protein>
<sequence length="292" mass="33366">MPLCWEHFIIQNVTIGLCVHATMDKHQLSYANQPAWCPHTLPLMINYVRIMEPMEKWVAYPVPTSISACCNIECKLNFENLHVLVQLSVCGEVARKKTYRKWCTQREYYLGHEDLWDLVSNSKGSTKEIAEAQHKRDTKVRCKIGMLVHSQCHVLLEGKDTTKKMWEALKVAYENTGANIVCIFLERLFDIKPKKCSSMEQYVTKILGAAQEVTDAGCKLEHTLIAMLLLRGLTSEFQPLRITLQTSIVQLTTDYVKGQLLQQEYTPGGREGTLGPGIFHSEPWAKQSRCYI</sequence>
<dbReference type="EMBL" id="JARBHB010000004">
    <property type="protein sequence ID" value="KAJ8885487.1"/>
    <property type="molecule type" value="Genomic_DNA"/>
</dbReference>
<keyword evidence="2" id="KW-1185">Reference proteome</keyword>
<accession>A0ABQ9HMK7</accession>
<gene>
    <name evidence="1" type="ORF">PR048_011685</name>
</gene>
<evidence type="ECO:0000313" key="1">
    <source>
        <dbReference type="EMBL" id="KAJ8885487.1"/>
    </source>
</evidence>
<dbReference type="Pfam" id="PF14223">
    <property type="entry name" value="Retrotran_gag_2"/>
    <property type="match status" value="1"/>
</dbReference>
<organism evidence="1 2">
    <name type="scientific">Dryococelus australis</name>
    <dbReference type="NCBI Taxonomy" id="614101"/>
    <lineage>
        <taxon>Eukaryota</taxon>
        <taxon>Metazoa</taxon>
        <taxon>Ecdysozoa</taxon>
        <taxon>Arthropoda</taxon>
        <taxon>Hexapoda</taxon>
        <taxon>Insecta</taxon>
        <taxon>Pterygota</taxon>
        <taxon>Neoptera</taxon>
        <taxon>Polyneoptera</taxon>
        <taxon>Phasmatodea</taxon>
        <taxon>Verophasmatodea</taxon>
        <taxon>Anareolatae</taxon>
        <taxon>Phasmatidae</taxon>
        <taxon>Eurycanthinae</taxon>
        <taxon>Dryococelus</taxon>
    </lineage>
</organism>
<comment type="caution">
    <text evidence="1">The sequence shown here is derived from an EMBL/GenBank/DDBJ whole genome shotgun (WGS) entry which is preliminary data.</text>
</comment>